<dbReference type="EMBL" id="CM051395">
    <property type="protein sequence ID" value="KAJ4725095.1"/>
    <property type="molecule type" value="Genomic_DNA"/>
</dbReference>
<accession>A0ACC1YMP9</accession>
<comment type="caution">
    <text evidence="1">The sequence shown here is derived from an EMBL/GenBank/DDBJ whole genome shotgun (WGS) entry which is preliminary data.</text>
</comment>
<name>A0ACC1YMP9_MELAZ</name>
<keyword evidence="1" id="KW-0808">Transferase</keyword>
<organism evidence="1 2">
    <name type="scientific">Melia azedarach</name>
    <name type="common">Chinaberry tree</name>
    <dbReference type="NCBI Taxonomy" id="155640"/>
    <lineage>
        <taxon>Eukaryota</taxon>
        <taxon>Viridiplantae</taxon>
        <taxon>Streptophyta</taxon>
        <taxon>Embryophyta</taxon>
        <taxon>Tracheophyta</taxon>
        <taxon>Spermatophyta</taxon>
        <taxon>Magnoliopsida</taxon>
        <taxon>eudicotyledons</taxon>
        <taxon>Gunneridae</taxon>
        <taxon>Pentapetalae</taxon>
        <taxon>rosids</taxon>
        <taxon>malvids</taxon>
        <taxon>Sapindales</taxon>
        <taxon>Meliaceae</taxon>
        <taxon>Melia</taxon>
    </lineage>
</organism>
<keyword evidence="2" id="KW-1185">Reference proteome</keyword>
<evidence type="ECO:0000313" key="1">
    <source>
        <dbReference type="EMBL" id="KAJ4725095.1"/>
    </source>
</evidence>
<protein>
    <submittedName>
        <fullName evidence="1">Calcium-dependent protein kinase</fullName>
    </submittedName>
</protein>
<evidence type="ECO:0000313" key="2">
    <source>
        <dbReference type="Proteomes" id="UP001164539"/>
    </source>
</evidence>
<reference evidence="1 2" key="1">
    <citation type="journal article" date="2023" name="Science">
        <title>Complex scaffold remodeling in plant triterpene biosynthesis.</title>
        <authorList>
            <person name="De La Pena R."/>
            <person name="Hodgson H."/>
            <person name="Liu J.C."/>
            <person name="Stephenson M.J."/>
            <person name="Martin A.C."/>
            <person name="Owen C."/>
            <person name="Harkess A."/>
            <person name="Leebens-Mack J."/>
            <person name="Jimenez L.E."/>
            <person name="Osbourn A."/>
            <person name="Sattely E.S."/>
        </authorList>
    </citation>
    <scope>NUCLEOTIDE SEQUENCE [LARGE SCALE GENOMIC DNA]</scope>
    <source>
        <strain evidence="2">cv. JPN11</strain>
        <tissue evidence="1">Leaf</tissue>
    </source>
</reference>
<sequence length="528" mass="59185">MGNCFTKSGDSKPRPKPVVHSDKTSSVQQANQLHEKPATGTNPVDKTILGKPYEDVKIYYTIGKVLGTGAFAVVYLCTENSTGQQFACKSISKSKIETKDDEDDIKREIQVMQHLSGRPNVVEIMGAYEDEQSVHIVMELCAGGELFDRIIAKGNYSERAASSIFRAIMNFVHSCHSMGVIHRDIKPENFLLSSNDEIALLKAADFGLSTFLEEGKVYEDVVGSPYYVAPEVLRRRYGKEADIWSAGVVLYILLTGLPPFWAQTEQGIFEAILLGKIDFESLPWPTISSSAKDLIHRMLTQDPKQRITSAQVLEHPWMREGGAASDKPIDNAVLSRMKQFRAMNKLKKLALKVIVENLSAEEIQGPNATFMNMDTDNNGAITYDELKVGLAQLGSKLTETEVRQVMEAADLDGNGTIDYIEFVTATMHKHKLERYEHLYKAFQYLDKDSNGFITVDELETAMKEYGTDDSSTIKDMISEVDTDCDGRISYEEFCVMMRTGTLHHAHSCRSMCHVFSVKPRFSYKISRV</sequence>
<keyword evidence="1" id="KW-0418">Kinase</keyword>
<proteinExistence type="predicted"/>
<gene>
    <name evidence="1" type="ORF">OWV82_004010</name>
</gene>
<dbReference type="Proteomes" id="UP001164539">
    <property type="component" value="Chromosome 2"/>
</dbReference>